<accession>X1HW45</accession>
<dbReference type="SUPFAM" id="SSF53795">
    <property type="entry name" value="PEP carboxykinase-like"/>
    <property type="match status" value="1"/>
</dbReference>
<organism evidence="2">
    <name type="scientific">marine sediment metagenome</name>
    <dbReference type="NCBI Taxonomy" id="412755"/>
    <lineage>
        <taxon>unclassified sequences</taxon>
        <taxon>metagenomes</taxon>
        <taxon>ecological metagenomes</taxon>
    </lineage>
</organism>
<dbReference type="InterPro" id="IPR013035">
    <property type="entry name" value="PEP_carboxykinase_C"/>
</dbReference>
<dbReference type="GO" id="GO:0071333">
    <property type="term" value="P:cellular response to glucose stimulus"/>
    <property type="evidence" value="ECO:0007669"/>
    <property type="project" value="TreeGrafter"/>
</dbReference>
<reference evidence="2" key="1">
    <citation type="journal article" date="2014" name="Front. Microbiol.">
        <title>High frequency of phylogenetically diverse reductive dehalogenase-homologous genes in deep subseafloor sedimentary metagenomes.</title>
        <authorList>
            <person name="Kawai M."/>
            <person name="Futagami T."/>
            <person name="Toyoda A."/>
            <person name="Takaki Y."/>
            <person name="Nishi S."/>
            <person name="Hori S."/>
            <person name="Arai W."/>
            <person name="Tsubouchi T."/>
            <person name="Morono Y."/>
            <person name="Uchiyama I."/>
            <person name="Ito T."/>
            <person name="Fujiyama A."/>
            <person name="Inagaki F."/>
            <person name="Takami H."/>
        </authorList>
    </citation>
    <scope>NUCLEOTIDE SEQUENCE</scope>
    <source>
        <strain evidence="2">Expedition CK06-06</strain>
    </source>
</reference>
<name>X1HW45_9ZZZZ</name>
<dbReference type="InterPro" id="IPR035077">
    <property type="entry name" value="PEP_carboxykinase_GTP_C"/>
</dbReference>
<feature type="non-terminal residue" evidence="2">
    <location>
        <position position="1"/>
    </location>
</feature>
<dbReference type="PANTHER" id="PTHR11561">
    <property type="entry name" value="PHOSPHOENOLPYRUVATE CARBOXYKINASE"/>
    <property type="match status" value="1"/>
</dbReference>
<evidence type="ECO:0000259" key="1">
    <source>
        <dbReference type="Pfam" id="PF00821"/>
    </source>
</evidence>
<dbReference type="GO" id="GO:0042594">
    <property type="term" value="P:response to starvation"/>
    <property type="evidence" value="ECO:0007669"/>
    <property type="project" value="TreeGrafter"/>
</dbReference>
<feature type="domain" description="Phosphoenolpyruvate carboxykinase C-terminal P-loop" evidence="1">
    <location>
        <begin position="2"/>
        <end position="256"/>
    </location>
</feature>
<dbReference type="GO" id="GO:0005525">
    <property type="term" value="F:GTP binding"/>
    <property type="evidence" value="ECO:0007669"/>
    <property type="project" value="InterPro"/>
</dbReference>
<dbReference type="GO" id="GO:0046327">
    <property type="term" value="P:glycerol biosynthetic process from pyruvate"/>
    <property type="evidence" value="ECO:0007669"/>
    <property type="project" value="TreeGrafter"/>
</dbReference>
<dbReference type="GO" id="GO:0033993">
    <property type="term" value="P:response to lipid"/>
    <property type="evidence" value="ECO:0007669"/>
    <property type="project" value="TreeGrafter"/>
</dbReference>
<dbReference type="GO" id="GO:0004613">
    <property type="term" value="F:phosphoenolpyruvate carboxykinase (GTP) activity"/>
    <property type="evidence" value="ECO:0007669"/>
    <property type="project" value="TreeGrafter"/>
</dbReference>
<dbReference type="GO" id="GO:0006094">
    <property type="term" value="P:gluconeogenesis"/>
    <property type="evidence" value="ECO:0007669"/>
    <property type="project" value="InterPro"/>
</dbReference>
<dbReference type="GO" id="GO:0006107">
    <property type="term" value="P:oxaloacetate metabolic process"/>
    <property type="evidence" value="ECO:0007669"/>
    <property type="project" value="TreeGrafter"/>
</dbReference>
<dbReference type="InterPro" id="IPR008209">
    <property type="entry name" value="PEP_carboxykinase_GTP"/>
</dbReference>
<dbReference type="GO" id="GO:0030145">
    <property type="term" value="F:manganese ion binding"/>
    <property type="evidence" value="ECO:0007669"/>
    <property type="project" value="TreeGrafter"/>
</dbReference>
<dbReference type="Gene3D" id="3.90.228.20">
    <property type="match status" value="1"/>
</dbReference>
<dbReference type="Pfam" id="PF00821">
    <property type="entry name" value="PEPCK_GTP"/>
    <property type="match status" value="1"/>
</dbReference>
<feature type="non-terminal residue" evidence="2">
    <location>
        <position position="274"/>
    </location>
</feature>
<evidence type="ECO:0000313" key="2">
    <source>
        <dbReference type="EMBL" id="GAH58034.1"/>
    </source>
</evidence>
<dbReference type="GO" id="GO:0019543">
    <property type="term" value="P:propionate catabolic process"/>
    <property type="evidence" value="ECO:0007669"/>
    <property type="project" value="TreeGrafter"/>
</dbReference>
<comment type="caution">
    <text evidence="2">The sequence shown here is derived from an EMBL/GenBank/DDBJ whole genome shotgun (WGS) entry which is preliminary data.</text>
</comment>
<gene>
    <name evidence="2" type="ORF">S03H2_40613</name>
</gene>
<proteinExistence type="predicted"/>
<dbReference type="EMBL" id="BARU01025192">
    <property type="protein sequence ID" value="GAH58034.1"/>
    <property type="molecule type" value="Genomic_DNA"/>
</dbReference>
<sequence>LYWLGMGKDIPNKGVNHSGKWFKGKKDKDGNEIDCSHKNARFTIRLKALKNIDPKADDPTGVPIKAIIYGGRDSDTTVPIAESLTWEHGVFLGAIVESETTSATIEAQGVRKHNPMANLDFISVPFMTYIENHFSFKKELKDVPKIYTVNYFLKDENGNYLTGKKYNKLWILWAEGRVNGEYEAIETPIGRIPKYEDLKEIAGRELAIDYTEEEYVKVFSIKVEKYLEKMGRMSKIFENIKMPTTFTEELKAQTERLRETRSIINLFYFSKILK</sequence>
<dbReference type="AlphaFoldDB" id="X1HW45"/>
<protein>
    <recommendedName>
        <fullName evidence="1">Phosphoenolpyruvate carboxykinase C-terminal P-loop domain-containing protein</fullName>
    </recommendedName>
</protein>
<dbReference type="PANTHER" id="PTHR11561:SF0">
    <property type="entry name" value="PHOSPHOENOLPYRUVATE CARBOXYKINASE [GTP]-RELATED"/>
    <property type="match status" value="1"/>
</dbReference>
<dbReference type="GO" id="GO:0005829">
    <property type="term" value="C:cytosol"/>
    <property type="evidence" value="ECO:0007669"/>
    <property type="project" value="TreeGrafter"/>
</dbReference>